<evidence type="ECO:0000313" key="4">
    <source>
        <dbReference type="EMBL" id="RZT86541.1"/>
    </source>
</evidence>
<comment type="caution">
    <text evidence="4">The sequence shown here is derived from an EMBL/GenBank/DDBJ whole genome shotgun (WGS) entry which is preliminary data.</text>
</comment>
<dbReference type="SUPFAM" id="SSF51905">
    <property type="entry name" value="FAD/NAD(P)-binding domain"/>
    <property type="match status" value="1"/>
</dbReference>
<dbReference type="EMBL" id="SHKL01000001">
    <property type="protein sequence ID" value="RZT86541.1"/>
    <property type="molecule type" value="Genomic_DNA"/>
</dbReference>
<name>A0A4Q7UZT1_PSEST</name>
<dbReference type="Proteomes" id="UP000291591">
    <property type="component" value="Unassembled WGS sequence"/>
</dbReference>
<keyword evidence="2" id="KW-0274">FAD</keyword>
<dbReference type="GO" id="GO:0016709">
    <property type="term" value="F:oxidoreductase activity, acting on paired donors, with incorporation or reduction of molecular oxygen, NAD(P)H as one donor, and incorporation of one atom of oxygen"/>
    <property type="evidence" value="ECO:0007669"/>
    <property type="project" value="UniProtKB-ARBA"/>
</dbReference>
<keyword evidence="4" id="KW-0560">Oxidoreductase</keyword>
<dbReference type="InterPro" id="IPR002938">
    <property type="entry name" value="FAD-bd"/>
</dbReference>
<gene>
    <name evidence="4" type="ORF">EV383_3438</name>
</gene>
<dbReference type="InterPro" id="IPR050641">
    <property type="entry name" value="RIFMO-like"/>
</dbReference>
<evidence type="ECO:0000313" key="5">
    <source>
        <dbReference type="Proteomes" id="UP000291591"/>
    </source>
</evidence>
<dbReference type="Gene3D" id="3.50.50.60">
    <property type="entry name" value="FAD/NAD(P)-binding domain"/>
    <property type="match status" value="1"/>
</dbReference>
<accession>A0A4Q7UZT1</accession>
<dbReference type="Pfam" id="PF21274">
    <property type="entry name" value="Rng_hyd_C"/>
    <property type="match status" value="1"/>
</dbReference>
<dbReference type="PRINTS" id="PR00420">
    <property type="entry name" value="RNGMNOXGNASE"/>
</dbReference>
<dbReference type="GO" id="GO:0071949">
    <property type="term" value="F:FAD binding"/>
    <property type="evidence" value="ECO:0007669"/>
    <property type="project" value="InterPro"/>
</dbReference>
<keyword evidence="5" id="KW-1185">Reference proteome</keyword>
<dbReference type="Pfam" id="PF01494">
    <property type="entry name" value="FAD_binding_3"/>
    <property type="match status" value="1"/>
</dbReference>
<feature type="domain" description="FAD-binding" evidence="3">
    <location>
        <begin position="4"/>
        <end position="366"/>
    </location>
</feature>
<organism evidence="4 5">
    <name type="scientific">Pseudonocardia sediminis</name>
    <dbReference type="NCBI Taxonomy" id="1397368"/>
    <lineage>
        <taxon>Bacteria</taxon>
        <taxon>Bacillati</taxon>
        <taxon>Actinomycetota</taxon>
        <taxon>Actinomycetes</taxon>
        <taxon>Pseudonocardiales</taxon>
        <taxon>Pseudonocardiaceae</taxon>
        <taxon>Pseudonocardia</taxon>
    </lineage>
</organism>
<dbReference type="PANTHER" id="PTHR43004">
    <property type="entry name" value="TRK SYSTEM POTASSIUM UPTAKE PROTEIN"/>
    <property type="match status" value="1"/>
</dbReference>
<keyword evidence="1" id="KW-0285">Flavoprotein</keyword>
<evidence type="ECO:0000256" key="2">
    <source>
        <dbReference type="ARBA" id="ARBA00022827"/>
    </source>
</evidence>
<dbReference type="InterPro" id="IPR036188">
    <property type="entry name" value="FAD/NAD-bd_sf"/>
</dbReference>
<evidence type="ECO:0000256" key="1">
    <source>
        <dbReference type="ARBA" id="ARBA00022630"/>
    </source>
</evidence>
<evidence type="ECO:0000259" key="3">
    <source>
        <dbReference type="Pfam" id="PF01494"/>
    </source>
</evidence>
<sequence>MVVETDVLVVGTGPAGAAAALALATYGVEHIVVTKYRWTANTPRAHITNQRTVEIFRDLGIEDEVIAQGTPNELMGDTVFCTSLVGEEIGRVRTWGTHPSRHAEYTLASPSRHCDLPQTLLEPIVVGAAASRGSRIRFDTEYLGFVQDDDGVTASVRDRITGAEYTIRAKYLIGADGARSTVAADAGLPFTGEMDVAGSMNIVFDADLSGLVAHRPSILYWVLQPGSDIGGIGMGVVRAVKPWTQWLAIWGYDIAAPPPEMNDEAATKIVHDLLGDDSVPVTIRGYSLWGNNKCYATSYRSGRVFCAGDAVHRHPPSNGLGSNTSIQDSYNLAWKLALVLRGAAGESLLDSYEAERTPIGEQIVLRANKSIEEFGPIFEALGLTSTDDPDLMERHMAARFDDTTEAAAQREALRKALELKNYEFNAHGVEMNHRYRSGAVVPDGTEEPAFDRDPELHHHPTTWPGARLPHCWLGRDGHRVSTHDLAGKGRFALFTGISGQRWAVAAEQVATDLGIELVAHVIGPGREHTDLYDDWARVREVAEDGCVLVRPDTHVAWRAHDLADDPAAALTDVLRRVLHR</sequence>
<dbReference type="AlphaFoldDB" id="A0A4Q7UZT1"/>
<keyword evidence="4" id="KW-0503">Monooxygenase</keyword>
<reference evidence="4 5" key="1">
    <citation type="submission" date="2019-02" db="EMBL/GenBank/DDBJ databases">
        <title>Sequencing the genomes of 1000 actinobacteria strains.</title>
        <authorList>
            <person name="Klenk H.-P."/>
        </authorList>
    </citation>
    <scope>NUCLEOTIDE SEQUENCE [LARGE SCALE GENOMIC DNA]</scope>
    <source>
        <strain evidence="4 5">DSM 45779</strain>
    </source>
</reference>
<dbReference type="PANTHER" id="PTHR43004:SF8">
    <property type="entry name" value="FAD-BINDING DOMAIN-CONTAINING PROTEIN-RELATED"/>
    <property type="match status" value="1"/>
</dbReference>
<protein>
    <submittedName>
        <fullName evidence="4">2,4-dichlorophenol 6-monooxygenase</fullName>
    </submittedName>
</protein>
<dbReference type="Gene3D" id="3.40.30.120">
    <property type="match status" value="1"/>
</dbReference>
<dbReference type="Gene3D" id="3.30.9.10">
    <property type="entry name" value="D-Amino Acid Oxidase, subunit A, domain 2"/>
    <property type="match status" value="1"/>
</dbReference>
<proteinExistence type="predicted"/>